<dbReference type="EMBL" id="ML978713">
    <property type="protein sequence ID" value="KAF2090320.1"/>
    <property type="molecule type" value="Genomic_DNA"/>
</dbReference>
<feature type="region of interest" description="Disordered" evidence="2">
    <location>
        <begin position="188"/>
        <end position="308"/>
    </location>
</feature>
<comment type="caution">
    <text evidence="3">The sequence shown here is derived from an EMBL/GenBank/DDBJ whole genome shotgun (WGS) entry which is preliminary data.</text>
</comment>
<dbReference type="AlphaFoldDB" id="A0A9P4HW82"/>
<gene>
    <name evidence="3" type="ORF">K490DRAFT_71926</name>
</gene>
<keyword evidence="4" id="KW-1185">Reference proteome</keyword>
<evidence type="ECO:0000256" key="1">
    <source>
        <dbReference type="ARBA" id="ARBA00009885"/>
    </source>
</evidence>
<protein>
    <submittedName>
        <fullName evidence="3">DUF602-domain-containing protein</fullName>
    </submittedName>
</protein>
<organism evidence="3 4">
    <name type="scientific">Saccharata proteae CBS 121410</name>
    <dbReference type="NCBI Taxonomy" id="1314787"/>
    <lineage>
        <taxon>Eukaryota</taxon>
        <taxon>Fungi</taxon>
        <taxon>Dikarya</taxon>
        <taxon>Ascomycota</taxon>
        <taxon>Pezizomycotina</taxon>
        <taxon>Dothideomycetes</taxon>
        <taxon>Dothideomycetes incertae sedis</taxon>
        <taxon>Botryosphaeriales</taxon>
        <taxon>Saccharataceae</taxon>
        <taxon>Saccharata</taxon>
    </lineage>
</organism>
<proteinExistence type="inferred from homology"/>
<dbReference type="OrthoDB" id="247013at2759"/>
<reference evidence="3" key="1">
    <citation type="journal article" date="2020" name="Stud. Mycol.">
        <title>101 Dothideomycetes genomes: a test case for predicting lifestyles and emergence of pathogens.</title>
        <authorList>
            <person name="Haridas S."/>
            <person name="Albert R."/>
            <person name="Binder M."/>
            <person name="Bloem J."/>
            <person name="Labutti K."/>
            <person name="Salamov A."/>
            <person name="Andreopoulos B."/>
            <person name="Baker S."/>
            <person name="Barry K."/>
            <person name="Bills G."/>
            <person name="Bluhm B."/>
            <person name="Cannon C."/>
            <person name="Castanera R."/>
            <person name="Culley D."/>
            <person name="Daum C."/>
            <person name="Ezra D."/>
            <person name="Gonzalez J."/>
            <person name="Henrissat B."/>
            <person name="Kuo A."/>
            <person name="Liang C."/>
            <person name="Lipzen A."/>
            <person name="Lutzoni F."/>
            <person name="Magnuson J."/>
            <person name="Mondo S."/>
            <person name="Nolan M."/>
            <person name="Ohm R."/>
            <person name="Pangilinan J."/>
            <person name="Park H.-J."/>
            <person name="Ramirez L."/>
            <person name="Alfaro M."/>
            <person name="Sun H."/>
            <person name="Tritt A."/>
            <person name="Yoshinaga Y."/>
            <person name="Zwiers L.-H."/>
            <person name="Turgeon B."/>
            <person name="Goodwin S."/>
            <person name="Spatafora J."/>
            <person name="Crous P."/>
            <person name="Grigoriev I."/>
        </authorList>
    </citation>
    <scope>NUCLEOTIDE SEQUENCE</scope>
    <source>
        <strain evidence="3">CBS 121410</strain>
    </source>
</reference>
<dbReference type="GO" id="GO:0005634">
    <property type="term" value="C:nucleus"/>
    <property type="evidence" value="ECO:0007669"/>
    <property type="project" value="TreeGrafter"/>
</dbReference>
<dbReference type="InterPro" id="IPR027799">
    <property type="entry name" value="Rtf2_RING-finger"/>
</dbReference>
<dbReference type="PANTHER" id="PTHR12775:SF0">
    <property type="entry name" value="REPLICATION TERMINATION FACTOR 2"/>
    <property type="match status" value="1"/>
</dbReference>
<evidence type="ECO:0000313" key="3">
    <source>
        <dbReference type="EMBL" id="KAF2090320.1"/>
    </source>
</evidence>
<accession>A0A9P4HW82</accession>
<sequence>MGNDGGSIPTRRELVKEAARNPTTAELKETQKEAEAHNWRIDPLSHKPLARPIVSDSLGRLFNKDSVLEFLLPSEESKEEAEKLLQGAVRSLKDVVEIKFELEAEDGKNAEGETWVCPITNKTLGPGSKAVYIVPCGHAFAGSVVKEVNEDKCLQCNESYAENDVIPIIPTSETDIARLQLRMQTLKEKGLTHSLKKAPGMGKKRKKAAAGDAKKPVIKRNGSAASKEVPHGSASGPTTPADGRIKNAATASLTAKVLAEQEERNKRRKMDTNENLKSLFSSRDQSQPHGKSSDFMVRGYTIPANAKR</sequence>
<dbReference type="InterPro" id="IPR006735">
    <property type="entry name" value="Rtf2"/>
</dbReference>
<comment type="similarity">
    <text evidence="1">Belongs to the rtf2 family.</text>
</comment>
<evidence type="ECO:0000313" key="4">
    <source>
        <dbReference type="Proteomes" id="UP000799776"/>
    </source>
</evidence>
<feature type="compositionally biased region" description="Polar residues" evidence="2">
    <location>
        <begin position="275"/>
        <end position="290"/>
    </location>
</feature>
<dbReference type="Proteomes" id="UP000799776">
    <property type="component" value="Unassembled WGS sequence"/>
</dbReference>
<evidence type="ECO:0000256" key="2">
    <source>
        <dbReference type="SAM" id="MobiDB-lite"/>
    </source>
</evidence>
<feature type="compositionally biased region" description="Basic and acidic residues" evidence="2">
    <location>
        <begin position="26"/>
        <end position="38"/>
    </location>
</feature>
<feature type="region of interest" description="Disordered" evidence="2">
    <location>
        <begin position="1"/>
        <end position="38"/>
    </location>
</feature>
<name>A0A9P4HW82_9PEZI</name>
<dbReference type="PANTHER" id="PTHR12775">
    <property type="entry name" value="PROTEIN C20ORF43 HOMOLOG"/>
    <property type="match status" value="1"/>
</dbReference>
<dbReference type="CDD" id="cd16653">
    <property type="entry name" value="RING-like_Rtf2"/>
    <property type="match status" value="1"/>
</dbReference>
<dbReference type="GO" id="GO:0006274">
    <property type="term" value="P:DNA replication termination"/>
    <property type="evidence" value="ECO:0007669"/>
    <property type="project" value="TreeGrafter"/>
</dbReference>
<feature type="compositionally biased region" description="Basic and acidic residues" evidence="2">
    <location>
        <begin position="10"/>
        <end position="19"/>
    </location>
</feature>
<feature type="compositionally biased region" description="Basic and acidic residues" evidence="2">
    <location>
        <begin position="259"/>
        <end position="274"/>
    </location>
</feature>
<dbReference type="Pfam" id="PF04641">
    <property type="entry name" value="Rtf2"/>
    <property type="match status" value="1"/>
</dbReference>